<organism evidence="1 2">
    <name type="scientific">Melastoma candidum</name>
    <dbReference type="NCBI Taxonomy" id="119954"/>
    <lineage>
        <taxon>Eukaryota</taxon>
        <taxon>Viridiplantae</taxon>
        <taxon>Streptophyta</taxon>
        <taxon>Embryophyta</taxon>
        <taxon>Tracheophyta</taxon>
        <taxon>Spermatophyta</taxon>
        <taxon>Magnoliopsida</taxon>
        <taxon>eudicotyledons</taxon>
        <taxon>Gunneridae</taxon>
        <taxon>Pentapetalae</taxon>
        <taxon>rosids</taxon>
        <taxon>malvids</taxon>
        <taxon>Myrtales</taxon>
        <taxon>Melastomataceae</taxon>
        <taxon>Melastomatoideae</taxon>
        <taxon>Melastomateae</taxon>
        <taxon>Melastoma</taxon>
    </lineage>
</organism>
<protein>
    <submittedName>
        <fullName evidence="1">Uncharacterized protein</fullName>
    </submittedName>
</protein>
<reference evidence="2" key="1">
    <citation type="journal article" date="2023" name="Front. Plant Sci.">
        <title>Chromosomal-level genome assembly of Melastoma candidum provides insights into trichome evolution.</title>
        <authorList>
            <person name="Zhong Y."/>
            <person name="Wu W."/>
            <person name="Sun C."/>
            <person name="Zou P."/>
            <person name="Liu Y."/>
            <person name="Dai S."/>
            <person name="Zhou R."/>
        </authorList>
    </citation>
    <scope>NUCLEOTIDE SEQUENCE [LARGE SCALE GENOMIC DNA]</scope>
</reference>
<name>A0ACB9LPS6_9MYRT</name>
<accession>A0ACB9LPS6</accession>
<dbReference type="Proteomes" id="UP001057402">
    <property type="component" value="Chromosome 11"/>
</dbReference>
<gene>
    <name evidence="1" type="ORF">MLD38_037769</name>
</gene>
<sequence length="152" mass="16956">MLRITFAVQLQPISKISVEAKLLLSRGKPQLSKRTKVKSKVLVVGGTGYIGRRIVKASLELGHQTFVVMRPEVRLDIKKFQALLSFKMQGTRLVEGPSQTWRASWMQSGRSTSSSLPCRASISGVTTSCCNSSWLRPSRRKEILRRGLVPCL</sequence>
<evidence type="ECO:0000313" key="1">
    <source>
        <dbReference type="EMBL" id="KAI4312987.1"/>
    </source>
</evidence>
<proteinExistence type="predicted"/>
<evidence type="ECO:0000313" key="2">
    <source>
        <dbReference type="Proteomes" id="UP001057402"/>
    </source>
</evidence>
<dbReference type="EMBL" id="CM042890">
    <property type="protein sequence ID" value="KAI4312987.1"/>
    <property type="molecule type" value="Genomic_DNA"/>
</dbReference>
<keyword evidence="2" id="KW-1185">Reference proteome</keyword>
<comment type="caution">
    <text evidence="1">The sequence shown here is derived from an EMBL/GenBank/DDBJ whole genome shotgun (WGS) entry which is preliminary data.</text>
</comment>